<evidence type="ECO:0000259" key="1">
    <source>
        <dbReference type="Pfam" id="PF00557"/>
    </source>
</evidence>
<dbReference type="HOGENOM" id="CLU_017266_4_0_9"/>
<sequence>MLMARVERFIKKLNEKHIEQFVMLNPKNITYVTGFTGDESLLLATPNKLTLVTDGRFVEQAKRELPDNVTIYRWQKGLLADTIKLINESGIDSVVFEADQLTYAKGRKFVDAISPDVIPMTGVVEEMRWTKDPEELANIKKAVQVVDATFLYILGEIHPGMTEMEVAAKMEYYMKTHGGEGTSFDTIVASGIRSTFAHGEASHKVIEAGDILTMDFGALVNGYASDMTRTIAIGDVDPKLEKTYYQVLEAEQAGIDAITAGMTSRELDGIIRGVFKKHGVEQYFIHGAGHNVGLDIHEGPYITSRPGEGDIKFQPNMLETIEPGLYYPGLGGIRIEDDVVVTEGKSAVLTTAPRRDLIKIPV</sequence>
<evidence type="ECO:0000313" key="4">
    <source>
        <dbReference type="Proteomes" id="UP000030647"/>
    </source>
</evidence>
<dbReference type="CDD" id="cd01092">
    <property type="entry name" value="APP-like"/>
    <property type="match status" value="1"/>
</dbReference>
<dbReference type="eggNOG" id="COG0006">
    <property type="taxonomic scope" value="Bacteria"/>
</dbReference>
<dbReference type="InterPro" id="IPR029149">
    <property type="entry name" value="Creatin/AminoP/Spt16_N"/>
</dbReference>
<dbReference type="EMBL" id="KI271585">
    <property type="protein sequence ID" value="ERL65677.1"/>
    <property type="molecule type" value="Genomic_DNA"/>
</dbReference>
<dbReference type="Gene3D" id="3.90.230.10">
    <property type="entry name" value="Creatinase/methionine aminopeptidase superfamily"/>
    <property type="match status" value="1"/>
</dbReference>
<keyword evidence="4" id="KW-1185">Reference proteome</keyword>
<dbReference type="STRING" id="1231336.L248_2363"/>
<evidence type="ECO:0000313" key="3">
    <source>
        <dbReference type="EMBL" id="ERL65677.1"/>
    </source>
</evidence>
<dbReference type="InterPro" id="IPR050659">
    <property type="entry name" value="Peptidase_M24B"/>
</dbReference>
<dbReference type="PANTHER" id="PTHR46112">
    <property type="entry name" value="AMINOPEPTIDASE"/>
    <property type="match status" value="1"/>
</dbReference>
<name>U4TWB1_9LACO</name>
<accession>U4TWB1</accession>
<dbReference type="InterPro" id="IPR000994">
    <property type="entry name" value="Pept_M24"/>
</dbReference>
<proteinExistence type="predicted"/>
<dbReference type="SUPFAM" id="SSF53092">
    <property type="entry name" value="Creatinase/prolidase N-terminal domain"/>
    <property type="match status" value="1"/>
</dbReference>
<reference evidence="4" key="1">
    <citation type="journal article" date="2013" name="Genome Announc.">
        <title>Whole-Genome Sequencing of Lactobacillus shenzhenensis Strain LY-73T.</title>
        <authorList>
            <person name="Lin Z."/>
            <person name="Liu Z."/>
            <person name="Yang R."/>
            <person name="Zou Y."/>
            <person name="Wan D."/>
            <person name="Chen J."/>
            <person name="Guo M."/>
            <person name="Zhao J."/>
            <person name="Fang C."/>
            <person name="Yang R."/>
            <person name="Liu F."/>
        </authorList>
    </citation>
    <scope>NUCLEOTIDE SEQUENCE [LARGE SCALE GENOMIC DNA]</scope>
    <source>
        <strain evidence="4">LY-73</strain>
    </source>
</reference>
<dbReference type="InterPro" id="IPR036005">
    <property type="entry name" value="Creatinase/aminopeptidase-like"/>
</dbReference>
<feature type="domain" description="Creatinase N-terminal" evidence="2">
    <location>
        <begin position="5"/>
        <end position="128"/>
    </location>
</feature>
<feature type="domain" description="Peptidase M24" evidence="1">
    <location>
        <begin position="138"/>
        <end position="343"/>
    </location>
</feature>
<dbReference type="Pfam" id="PF00557">
    <property type="entry name" value="Peptidase_M24"/>
    <property type="match status" value="1"/>
</dbReference>
<evidence type="ECO:0008006" key="5">
    <source>
        <dbReference type="Google" id="ProtNLM"/>
    </source>
</evidence>
<dbReference type="Pfam" id="PF01321">
    <property type="entry name" value="Creatinase_N"/>
    <property type="match status" value="1"/>
</dbReference>
<dbReference type="AlphaFoldDB" id="U4TWB1"/>
<gene>
    <name evidence="3" type="ORF">L248_2363</name>
</gene>
<dbReference type="SUPFAM" id="SSF55920">
    <property type="entry name" value="Creatinase/aminopeptidase"/>
    <property type="match status" value="1"/>
</dbReference>
<dbReference type="Proteomes" id="UP000030647">
    <property type="component" value="Unassembled WGS sequence"/>
</dbReference>
<organism evidence="3 4">
    <name type="scientific">Schleiferilactobacillus shenzhenensis LY-73</name>
    <dbReference type="NCBI Taxonomy" id="1231336"/>
    <lineage>
        <taxon>Bacteria</taxon>
        <taxon>Bacillati</taxon>
        <taxon>Bacillota</taxon>
        <taxon>Bacilli</taxon>
        <taxon>Lactobacillales</taxon>
        <taxon>Lactobacillaceae</taxon>
        <taxon>Schleiferilactobacillus</taxon>
    </lineage>
</organism>
<evidence type="ECO:0000259" key="2">
    <source>
        <dbReference type="Pfam" id="PF01321"/>
    </source>
</evidence>
<dbReference type="PANTHER" id="PTHR46112:SF3">
    <property type="entry name" value="AMINOPEPTIDASE YPDF"/>
    <property type="match status" value="1"/>
</dbReference>
<protein>
    <recommendedName>
        <fullName evidence="5">PepQ</fullName>
    </recommendedName>
</protein>
<dbReference type="InterPro" id="IPR000587">
    <property type="entry name" value="Creatinase_N"/>
</dbReference>
<dbReference type="Gene3D" id="3.40.350.10">
    <property type="entry name" value="Creatinase/prolidase N-terminal domain"/>
    <property type="match status" value="1"/>
</dbReference>